<gene>
    <name evidence="1" type="ORF">METZ01_LOCUS215402</name>
</gene>
<sequence length="37" mass="4786">VLFYNLIVYHSQRFPYIHEDFKWIELFYLKYKDDDNL</sequence>
<name>A0A382FHI8_9ZZZZ</name>
<organism evidence="1">
    <name type="scientific">marine metagenome</name>
    <dbReference type="NCBI Taxonomy" id="408172"/>
    <lineage>
        <taxon>unclassified sequences</taxon>
        <taxon>metagenomes</taxon>
        <taxon>ecological metagenomes</taxon>
    </lineage>
</organism>
<dbReference type="AlphaFoldDB" id="A0A382FHI8"/>
<proteinExistence type="predicted"/>
<reference evidence="1" key="1">
    <citation type="submission" date="2018-05" db="EMBL/GenBank/DDBJ databases">
        <authorList>
            <person name="Lanie J.A."/>
            <person name="Ng W.-L."/>
            <person name="Kazmierczak K.M."/>
            <person name="Andrzejewski T.M."/>
            <person name="Davidsen T.M."/>
            <person name="Wayne K.J."/>
            <person name="Tettelin H."/>
            <person name="Glass J.I."/>
            <person name="Rusch D."/>
            <person name="Podicherti R."/>
            <person name="Tsui H.-C.T."/>
            <person name="Winkler M.E."/>
        </authorList>
    </citation>
    <scope>NUCLEOTIDE SEQUENCE</scope>
</reference>
<evidence type="ECO:0000313" key="1">
    <source>
        <dbReference type="EMBL" id="SVB62548.1"/>
    </source>
</evidence>
<protein>
    <submittedName>
        <fullName evidence="1">Uncharacterized protein</fullName>
    </submittedName>
</protein>
<accession>A0A382FHI8</accession>
<feature type="non-terminal residue" evidence="1">
    <location>
        <position position="1"/>
    </location>
</feature>
<dbReference type="EMBL" id="UINC01050046">
    <property type="protein sequence ID" value="SVB62548.1"/>
    <property type="molecule type" value="Genomic_DNA"/>
</dbReference>